<keyword evidence="4" id="KW-0274">FAD</keyword>
<dbReference type="GO" id="GO:0008115">
    <property type="term" value="F:sarcosine oxidase activity"/>
    <property type="evidence" value="ECO:0007669"/>
    <property type="project" value="TreeGrafter"/>
</dbReference>
<feature type="region of interest" description="Disordered" evidence="6">
    <location>
        <begin position="110"/>
        <end position="130"/>
    </location>
</feature>
<dbReference type="GO" id="GO:0005777">
    <property type="term" value="C:peroxisome"/>
    <property type="evidence" value="ECO:0007669"/>
    <property type="project" value="TreeGrafter"/>
</dbReference>
<comment type="similarity">
    <text evidence="2">Belongs to the MSOX/MTOX family.</text>
</comment>
<evidence type="ECO:0000313" key="9">
    <source>
        <dbReference type="Proteomes" id="UP001292094"/>
    </source>
</evidence>
<evidence type="ECO:0000256" key="2">
    <source>
        <dbReference type="ARBA" id="ARBA00010989"/>
    </source>
</evidence>
<keyword evidence="9" id="KW-1185">Reference proteome</keyword>
<dbReference type="Gene3D" id="3.30.9.10">
    <property type="entry name" value="D-Amino Acid Oxidase, subunit A, domain 2"/>
    <property type="match status" value="2"/>
</dbReference>
<organism evidence="8 9">
    <name type="scientific">Petrolisthes manimaculis</name>
    <dbReference type="NCBI Taxonomy" id="1843537"/>
    <lineage>
        <taxon>Eukaryota</taxon>
        <taxon>Metazoa</taxon>
        <taxon>Ecdysozoa</taxon>
        <taxon>Arthropoda</taxon>
        <taxon>Crustacea</taxon>
        <taxon>Multicrustacea</taxon>
        <taxon>Malacostraca</taxon>
        <taxon>Eumalacostraca</taxon>
        <taxon>Eucarida</taxon>
        <taxon>Decapoda</taxon>
        <taxon>Pleocyemata</taxon>
        <taxon>Anomura</taxon>
        <taxon>Galatheoidea</taxon>
        <taxon>Porcellanidae</taxon>
        <taxon>Petrolisthes</taxon>
    </lineage>
</organism>
<evidence type="ECO:0000256" key="3">
    <source>
        <dbReference type="ARBA" id="ARBA00022630"/>
    </source>
</evidence>
<dbReference type="Proteomes" id="UP001292094">
    <property type="component" value="Unassembled WGS sequence"/>
</dbReference>
<evidence type="ECO:0000256" key="5">
    <source>
        <dbReference type="ARBA" id="ARBA00023002"/>
    </source>
</evidence>
<feature type="domain" description="FAD dependent oxidoreductase" evidence="7">
    <location>
        <begin position="267"/>
        <end position="481"/>
    </location>
</feature>
<dbReference type="Pfam" id="PF01266">
    <property type="entry name" value="DAO"/>
    <property type="match status" value="1"/>
</dbReference>
<keyword evidence="3" id="KW-0285">Flavoprotein</keyword>
<dbReference type="InterPro" id="IPR006076">
    <property type="entry name" value="FAD-dep_OxRdtase"/>
</dbReference>
<evidence type="ECO:0000256" key="1">
    <source>
        <dbReference type="ARBA" id="ARBA00001974"/>
    </source>
</evidence>
<reference evidence="8" key="1">
    <citation type="submission" date="2023-11" db="EMBL/GenBank/DDBJ databases">
        <title>Genome assemblies of two species of porcelain crab, Petrolisthes cinctipes and Petrolisthes manimaculis (Anomura: Porcellanidae).</title>
        <authorList>
            <person name="Angst P."/>
        </authorList>
    </citation>
    <scope>NUCLEOTIDE SEQUENCE</scope>
    <source>
        <strain evidence="8">PB745_02</strain>
        <tissue evidence="8">Gill</tissue>
    </source>
</reference>
<dbReference type="GO" id="GO:0050660">
    <property type="term" value="F:flavin adenine dinucleotide binding"/>
    <property type="evidence" value="ECO:0007669"/>
    <property type="project" value="InterPro"/>
</dbReference>
<dbReference type="GO" id="GO:0033514">
    <property type="term" value="P:L-lysine catabolic process to acetyl-CoA via L-pipecolate"/>
    <property type="evidence" value="ECO:0007669"/>
    <property type="project" value="TreeGrafter"/>
</dbReference>
<evidence type="ECO:0000259" key="7">
    <source>
        <dbReference type="Pfam" id="PF01266"/>
    </source>
</evidence>
<dbReference type="AlphaFoldDB" id="A0AAE1Q5W5"/>
<gene>
    <name evidence="8" type="ORF">Pmani_008663</name>
</gene>
<evidence type="ECO:0000256" key="6">
    <source>
        <dbReference type="SAM" id="MobiDB-lite"/>
    </source>
</evidence>
<accession>A0AAE1Q5W5</accession>
<comment type="caution">
    <text evidence="8">The sequence shown here is derived from an EMBL/GenBank/DDBJ whole genome shotgun (WGS) entry which is preliminary data.</text>
</comment>
<dbReference type="SUPFAM" id="SSF51905">
    <property type="entry name" value="FAD/NAD(P)-binding domain"/>
    <property type="match status" value="1"/>
</dbReference>
<dbReference type="InterPro" id="IPR045170">
    <property type="entry name" value="MTOX"/>
</dbReference>
<evidence type="ECO:0000313" key="8">
    <source>
        <dbReference type="EMBL" id="KAK4320498.1"/>
    </source>
</evidence>
<name>A0AAE1Q5W5_9EUCA</name>
<dbReference type="Gene3D" id="3.50.50.60">
    <property type="entry name" value="FAD/NAD(P)-binding domain"/>
    <property type="match status" value="2"/>
</dbReference>
<dbReference type="EMBL" id="JAWZYT010000665">
    <property type="protein sequence ID" value="KAK4320498.1"/>
    <property type="molecule type" value="Genomic_DNA"/>
</dbReference>
<proteinExistence type="inferred from homology"/>
<dbReference type="PANTHER" id="PTHR10961:SF46">
    <property type="entry name" value="PEROXISOMAL SARCOSINE OXIDASE"/>
    <property type="match status" value="1"/>
</dbReference>
<dbReference type="PANTHER" id="PTHR10961">
    <property type="entry name" value="PEROXISOMAL SARCOSINE OXIDASE"/>
    <property type="match status" value="1"/>
</dbReference>
<sequence>MMVLVVVFQLPHARGSSHGHSRITRKANYAHPALTPIHGDSLNMWQSLQAQAGVTLFKPHSLLVIGTKEQKSLIDRIASTVKHLGETPQYPLHTIPNIPHHYTNTYISPTHTTSSTTPHTHTTSSQHRHQYNHTNHTLHHNSPPYSNIYKRATKTSTRAVYHTHITPSNRLHRPASCLLPLTHHNHATNTNGRHQPVNFHQQPDIHPRTHHIIGITMTCTHHQSFGHVARNCHPPPPATWVPPPITTLPDLLGERVRINFPDSSLTFMDPSAGILKADKCVTALQQLFRDAGGRLMDEWMVEDVVAEDEGVEVRGPRGVVRAGSAVLCPGPWAGPFLAKLGVHIPLKVERISVLYMKMLDPTTPTTIFIDFTETPHVFCVPQLEYPGMVKLVYHQGPVVDPDKRDIAVSDELRESIKKYMSKKYPGLYPEPAIEETCLYTVTPDGEFVLDRHPKHPNIVFACGFSGTGFKIAPAIGEELCRMVLGQSPKYNLQHFKADRFTNTLSSSKL</sequence>
<keyword evidence="5" id="KW-0560">Oxidoreductase</keyword>
<dbReference type="InterPro" id="IPR036188">
    <property type="entry name" value="FAD/NAD-bd_sf"/>
</dbReference>
<evidence type="ECO:0000256" key="4">
    <source>
        <dbReference type="ARBA" id="ARBA00022827"/>
    </source>
</evidence>
<protein>
    <recommendedName>
        <fullName evidence="7">FAD dependent oxidoreductase domain-containing protein</fullName>
    </recommendedName>
</protein>
<dbReference type="GO" id="GO:0050031">
    <property type="term" value="F:L-pipecolate oxidase activity"/>
    <property type="evidence" value="ECO:0007669"/>
    <property type="project" value="TreeGrafter"/>
</dbReference>
<feature type="compositionally biased region" description="Low complexity" evidence="6">
    <location>
        <begin position="110"/>
        <end position="125"/>
    </location>
</feature>
<dbReference type="SUPFAM" id="SSF54373">
    <property type="entry name" value="FAD-linked reductases, C-terminal domain"/>
    <property type="match status" value="1"/>
</dbReference>
<comment type="cofactor">
    <cofactor evidence="1">
        <name>FAD</name>
        <dbReference type="ChEBI" id="CHEBI:57692"/>
    </cofactor>
</comment>